<keyword evidence="5" id="KW-0479">Metal-binding</keyword>
<evidence type="ECO:0000256" key="14">
    <source>
        <dbReference type="ARBA" id="ARBA00023158"/>
    </source>
</evidence>
<dbReference type="SMART" id="SM00949">
    <property type="entry name" value="PAZ"/>
    <property type="match status" value="1"/>
</dbReference>
<dbReference type="InterPro" id="IPR036389">
    <property type="entry name" value="RNase_III_sf"/>
</dbReference>
<feature type="domain" description="PAZ" evidence="22">
    <location>
        <begin position="926"/>
        <end position="1038"/>
    </location>
</feature>
<evidence type="ECO:0000259" key="20">
    <source>
        <dbReference type="PROSITE" id="PS50137"/>
    </source>
</evidence>
<evidence type="ECO:0000256" key="3">
    <source>
        <dbReference type="ARBA" id="ARBA00004123"/>
    </source>
</evidence>
<keyword evidence="16" id="KW-0539">Nucleus</keyword>
<dbReference type="SUPFAM" id="SSF101690">
    <property type="entry name" value="PAZ domain"/>
    <property type="match status" value="1"/>
</dbReference>
<dbReference type="InterPro" id="IPR005034">
    <property type="entry name" value="Dicer_dimerisation"/>
</dbReference>
<feature type="domain" description="Helicase ATP-binding" evidence="23">
    <location>
        <begin position="75"/>
        <end position="257"/>
    </location>
</feature>
<keyword evidence="11" id="KW-0067">ATP-binding</keyword>
<proteinExistence type="inferred from homology"/>
<dbReference type="FunFam" id="1.10.1520.10:FF:000004">
    <property type="entry name" value="Endoribonuclease dicer-like 1"/>
    <property type="match status" value="1"/>
</dbReference>
<evidence type="ECO:0000256" key="18">
    <source>
        <dbReference type="PROSITE-ProRule" id="PRU00657"/>
    </source>
</evidence>
<dbReference type="FunFam" id="3.40.50.300:FF:000705">
    <property type="entry name" value="Endoribonuclease dicer-like protein"/>
    <property type="match status" value="1"/>
</dbReference>
<dbReference type="CDD" id="cd18034">
    <property type="entry name" value="DEXHc_dicer"/>
    <property type="match status" value="1"/>
</dbReference>
<dbReference type="PROSITE" id="PS50137">
    <property type="entry name" value="DS_RBD"/>
    <property type="match status" value="2"/>
</dbReference>
<dbReference type="FunFam" id="3.30.160.380:FF:000001">
    <property type="entry name" value="Endoribonuclease dicer-like 1"/>
    <property type="match status" value="1"/>
</dbReference>
<evidence type="ECO:0000256" key="6">
    <source>
        <dbReference type="ARBA" id="ARBA00022737"/>
    </source>
</evidence>
<dbReference type="CDD" id="cd19869">
    <property type="entry name" value="DSRM_DCL_plant"/>
    <property type="match status" value="1"/>
</dbReference>
<accession>A0A4Y7L575</accession>
<evidence type="ECO:0000259" key="23">
    <source>
        <dbReference type="PROSITE" id="PS51192"/>
    </source>
</evidence>
<evidence type="ECO:0008006" key="28">
    <source>
        <dbReference type="Google" id="ProtNLM"/>
    </source>
</evidence>
<keyword evidence="8" id="KW-0255">Endonuclease</keyword>
<keyword evidence="7" id="KW-0547">Nucleotide-binding</keyword>
<dbReference type="PROSITE" id="PS00517">
    <property type="entry name" value="RNASE_3_1"/>
    <property type="match status" value="1"/>
</dbReference>
<dbReference type="InterPro" id="IPR014001">
    <property type="entry name" value="Helicase_ATP-bd"/>
</dbReference>
<dbReference type="PROSITE" id="PS51192">
    <property type="entry name" value="HELICASE_ATP_BIND_1"/>
    <property type="match status" value="1"/>
</dbReference>
<dbReference type="OMA" id="YHVNRMC"/>
<dbReference type="SUPFAM" id="SSF69065">
    <property type="entry name" value="RNase III domain-like"/>
    <property type="match status" value="2"/>
</dbReference>
<evidence type="ECO:0000256" key="2">
    <source>
        <dbReference type="ARBA" id="ARBA00001946"/>
    </source>
</evidence>
<dbReference type="PROSITE" id="PS51194">
    <property type="entry name" value="HELICASE_CTER"/>
    <property type="match status" value="1"/>
</dbReference>
<dbReference type="GO" id="GO:0005634">
    <property type="term" value="C:nucleus"/>
    <property type="evidence" value="ECO:0007669"/>
    <property type="project" value="UniProtKB-SubCell"/>
</dbReference>
<keyword evidence="12" id="KW-0460">Magnesium</keyword>
<dbReference type="GO" id="GO:0010267">
    <property type="term" value="P:ta-siRNA processing"/>
    <property type="evidence" value="ECO:0007669"/>
    <property type="project" value="UniProtKB-ARBA"/>
</dbReference>
<feature type="domain" description="Helicase C-terminal" evidence="24">
    <location>
        <begin position="464"/>
        <end position="626"/>
    </location>
</feature>
<dbReference type="FunFam" id="3.40.50.300:FF:000420">
    <property type="entry name" value="Endoribonuclease dicer-like 1"/>
    <property type="match status" value="1"/>
</dbReference>
<dbReference type="Pfam" id="PF00270">
    <property type="entry name" value="DEAD"/>
    <property type="match status" value="1"/>
</dbReference>
<dbReference type="Pfam" id="PF02170">
    <property type="entry name" value="PAZ"/>
    <property type="match status" value="1"/>
</dbReference>
<evidence type="ECO:0000256" key="4">
    <source>
        <dbReference type="ARBA" id="ARBA00022722"/>
    </source>
</evidence>
<sequence length="1716" mass="192534">MADDAGEIELRSSSSSSSTELVKDPRTKARKYQLDLLKSMADDAGEIELRSSSSSSSTELVKDPRTKARKYQLDLCKKAVEENVIVYLETGCGKTHIAALLIYELGHLIRKPQRSICVFLAPTIPLVLQAADDLQATVIEESTDFKVASYFGGGSKRLRNHDEWEKEIEEYEVLVMTPRILEQNLHHCFIKMESIALLIFDECHHAQVQSSHPYAQIMKEFYRTDEPKRPRIFGMTASPIVGKGGSNEESLPKGINSLEKLLDAKVGTALGYRVYSVEDKSELENFVASPKVKFYYYGHVAKEISTCNSICGKNLNDIKNKYMSMVRTKTDDISSLKSNKKLIQRLHDNLMFCLIHLGLLGAQQAVDILISGDYSERSELIETEDSCSIGDSLADQYLKQAAIILGYYFKTESVDGNDSSKSGDGYDISDTVSCNDIAGSVDDNDNYDTWGVLEEPFFSSKLLVLIELLSNYRRQPDMKCIIFVDRIITARSLSCILGNLKCLEFWKCHFLVGLHSGLKNMSRKIMDSVVEKFRNGELNLLVATKVAEEGLDIQTCCLVIRFDLPQTVASFIQSRGRARMAQSEYAFLVDRGNQNELNLIKSFVSDENRMNEEISRRTSVGTFDESVETTYKVDSTGASTSEGYSVSLLARYCSKLPGDEFFDPKPEFFYIDDPNGTICRIILPSNAPIHQVDGLAKPSKETAKKSACLKACEKLHQVGALTDHLLPRQDYEVEDGVAEFESSEAGECMVQLHEMLSPAALKVPWTNSGNPILLNFYFIWFVPVPEDRVYQQFGLFVKTPLPVEAASMELDLHLARGRIVQTRLVSSGVIEFDEEEIVQAENFQEMFLKIILDRPDFFSDFVPLGMSDIRQGSPPSFYLLLPLKQNKYENELFIDWDLIRNCLSSAVFRSPKVSCDSLVTPVPPCESLEFANGSVSRSDFLNSLVFTPHNKLFFFVDDILHGIDAESPFTSEHHSSYTEYYIEKFGIHLLHPKQPLLKAKQLFSLRNLLCNRVQQSKETRELEEHFVELPAELCVLKIMGFTKEMGSSMSLLPSLMLRLENLLVAIELKEIFSASFPEGSEVTAHRVLEALTTEKCAERFSLERLEILGDAFLKYAVGRHLFLLYDTLDEGLLTRKRSCIVNNSNLYNLAIRKNLQVYIRDQMFDPCQFIAFGRPCKVMCDEDTKDTIHPRQESESMEGETNTVHVRCSKGHHWLHKKTIADVVESLVGAFIVDSGFKAATAFLKWVGIKVEFDAFEVTRVCSASKSYMSLGEVVDTDVLESLLGYKFLHKGLLLQAFVHPSYNKHSGGCYQRLEFLGDAVLDYLITSYLYSVYPKLKPGQLTDLRSVTVNNNSFARIAVRRSFYKHLICDSDSLSAAIREYANYVQTSASKKDCHLQEPTCPKALGDLVESCVGAMLLDTGFNLNFIWKIMLSFFDPIMSFSGLQLNPVRELQELCQSLKWEVQFPNIKKGGIYLVQAELRGKSVIGKDVHLTSSATNISKKAAMRSAAKVIFSKLQAQGYKPKNKTLEEILKSSIKQEAKLMGYNETPTQGVATDSDLLENFERLCVSSSADDNNISKAINKGPTAGTSYQNLPASPIITKKRRQTENHKDGSCDKALANDTAILTSSKGSAKSRLFEACASNYWNPPSFECCSEEGPSHLKMFTYKVTVDIEGASGTTLECFSEPRAKKKSAMEHASEGALWYLQGAGHLLSN</sequence>
<dbReference type="CDD" id="cd18802">
    <property type="entry name" value="SF2_C_dicer"/>
    <property type="match status" value="1"/>
</dbReference>
<dbReference type="PANTHER" id="PTHR14950:SF15">
    <property type="entry name" value="DICER-LIKE PROTEIN 4"/>
    <property type="match status" value="1"/>
</dbReference>
<dbReference type="GO" id="GO:0005524">
    <property type="term" value="F:ATP binding"/>
    <property type="evidence" value="ECO:0007669"/>
    <property type="project" value="UniProtKB-KW"/>
</dbReference>
<dbReference type="SMART" id="SM00535">
    <property type="entry name" value="RIBOc"/>
    <property type="match status" value="2"/>
</dbReference>
<dbReference type="EMBL" id="CM010724">
    <property type="protein sequence ID" value="RZC80693.1"/>
    <property type="molecule type" value="Genomic_DNA"/>
</dbReference>
<name>A0A4Y7L575_PAPSO</name>
<dbReference type="GO" id="GO:0046872">
    <property type="term" value="F:metal ion binding"/>
    <property type="evidence" value="ECO:0007669"/>
    <property type="project" value="UniProtKB-KW"/>
</dbReference>
<dbReference type="STRING" id="3469.A0A4Y7L575"/>
<dbReference type="Gene3D" id="3.30.160.20">
    <property type="match status" value="2"/>
</dbReference>
<evidence type="ECO:0000256" key="12">
    <source>
        <dbReference type="ARBA" id="ARBA00022842"/>
    </source>
</evidence>
<dbReference type="Gene3D" id="2.170.260.10">
    <property type="entry name" value="paz domain"/>
    <property type="match status" value="1"/>
</dbReference>
<keyword evidence="14" id="KW-0943">RNA-mediated gene silencing</keyword>
<protein>
    <recommendedName>
        <fullName evidence="28">Dicer-like protein 4</fullName>
    </recommendedName>
</protein>
<dbReference type="SMART" id="SM00487">
    <property type="entry name" value="DEXDc"/>
    <property type="match status" value="1"/>
</dbReference>
<dbReference type="PROSITE" id="PS50142">
    <property type="entry name" value="RNASE_3_2"/>
    <property type="match status" value="2"/>
</dbReference>
<keyword evidence="13 18" id="KW-0694">RNA-binding</keyword>
<feature type="domain" description="Dicer dsRNA-binding fold" evidence="25">
    <location>
        <begin position="645"/>
        <end position="735"/>
    </location>
</feature>
<evidence type="ECO:0000313" key="27">
    <source>
        <dbReference type="Proteomes" id="UP000316621"/>
    </source>
</evidence>
<dbReference type="Pfam" id="PF03368">
    <property type="entry name" value="Dicer_dimer"/>
    <property type="match status" value="1"/>
</dbReference>
<dbReference type="GO" id="GO:0005737">
    <property type="term" value="C:cytoplasm"/>
    <property type="evidence" value="ECO:0007669"/>
    <property type="project" value="TreeGrafter"/>
</dbReference>
<evidence type="ECO:0000256" key="7">
    <source>
        <dbReference type="ARBA" id="ARBA00022741"/>
    </source>
</evidence>
<evidence type="ECO:0000259" key="21">
    <source>
        <dbReference type="PROSITE" id="PS50142"/>
    </source>
</evidence>
<evidence type="ECO:0000256" key="1">
    <source>
        <dbReference type="ARBA" id="ARBA00001936"/>
    </source>
</evidence>
<dbReference type="InterPro" id="IPR038248">
    <property type="entry name" value="Dicer_dimer_sf"/>
</dbReference>
<dbReference type="Pfam" id="PF00271">
    <property type="entry name" value="Helicase_C"/>
    <property type="match status" value="1"/>
</dbReference>
<dbReference type="InterPro" id="IPR001650">
    <property type="entry name" value="Helicase_C-like"/>
</dbReference>
<evidence type="ECO:0000256" key="9">
    <source>
        <dbReference type="ARBA" id="ARBA00022801"/>
    </source>
</evidence>
<evidence type="ECO:0000259" key="24">
    <source>
        <dbReference type="PROSITE" id="PS51194"/>
    </source>
</evidence>
<evidence type="ECO:0000259" key="22">
    <source>
        <dbReference type="PROSITE" id="PS50821"/>
    </source>
</evidence>
<feature type="domain" description="RNase III" evidence="21">
    <location>
        <begin position="1277"/>
        <end position="1422"/>
    </location>
</feature>
<keyword evidence="10" id="KW-0347">Helicase</keyword>
<dbReference type="Gramene" id="RZC80693">
    <property type="protein sequence ID" value="RZC80693"/>
    <property type="gene ID" value="C5167_043272"/>
</dbReference>
<dbReference type="Pfam" id="PF00636">
    <property type="entry name" value="Ribonuclease_3"/>
    <property type="match status" value="2"/>
</dbReference>
<evidence type="ECO:0000259" key="25">
    <source>
        <dbReference type="PROSITE" id="PS51327"/>
    </source>
</evidence>
<dbReference type="SUPFAM" id="SSF54768">
    <property type="entry name" value="dsRNA-binding domain-like"/>
    <property type="match status" value="2"/>
</dbReference>
<dbReference type="CDD" id="cd00593">
    <property type="entry name" value="RIBOc"/>
    <property type="match status" value="2"/>
</dbReference>
<evidence type="ECO:0000256" key="8">
    <source>
        <dbReference type="ARBA" id="ARBA00022759"/>
    </source>
</evidence>
<dbReference type="Gene3D" id="3.30.160.380">
    <property type="entry name" value="Dicer dimerisation domain"/>
    <property type="match status" value="1"/>
</dbReference>
<feature type="domain" description="DRBM" evidence="20">
    <location>
        <begin position="1448"/>
        <end position="1519"/>
    </location>
</feature>
<feature type="domain" description="RNase III" evidence="21">
    <location>
        <begin position="1055"/>
        <end position="1236"/>
    </location>
</feature>
<reference evidence="26 27" key="1">
    <citation type="journal article" date="2018" name="Science">
        <title>The opium poppy genome and morphinan production.</title>
        <authorList>
            <person name="Guo L."/>
            <person name="Winzer T."/>
            <person name="Yang X."/>
            <person name="Li Y."/>
            <person name="Ning Z."/>
            <person name="He Z."/>
            <person name="Teodor R."/>
            <person name="Lu Y."/>
            <person name="Bowser T.A."/>
            <person name="Graham I.A."/>
            <person name="Ye K."/>
        </authorList>
    </citation>
    <scope>NUCLEOTIDE SEQUENCE [LARGE SCALE GENOMIC DNA]</scope>
    <source>
        <strain evidence="27">cv. HN1</strain>
        <tissue evidence="26">Leaves</tissue>
    </source>
</reference>
<evidence type="ECO:0000256" key="15">
    <source>
        <dbReference type="ARBA" id="ARBA00023211"/>
    </source>
</evidence>
<dbReference type="GO" id="GO:0004386">
    <property type="term" value="F:helicase activity"/>
    <property type="evidence" value="ECO:0007669"/>
    <property type="project" value="UniProtKB-KW"/>
</dbReference>
<evidence type="ECO:0000256" key="19">
    <source>
        <dbReference type="SAM" id="MobiDB-lite"/>
    </source>
</evidence>
<evidence type="ECO:0000256" key="17">
    <source>
        <dbReference type="ARBA" id="ARBA00035116"/>
    </source>
</evidence>
<comment type="cofactor">
    <cofactor evidence="1">
        <name>Mn(2+)</name>
        <dbReference type="ChEBI" id="CHEBI:29035"/>
    </cofactor>
</comment>
<dbReference type="Pfam" id="PF14709">
    <property type="entry name" value="DND1_DSRM"/>
    <property type="match status" value="1"/>
</dbReference>
<dbReference type="SUPFAM" id="SSF52540">
    <property type="entry name" value="P-loop containing nucleoside triphosphate hydrolases"/>
    <property type="match status" value="1"/>
</dbReference>
<gene>
    <name evidence="26" type="ORF">C5167_043272</name>
</gene>
<comment type="subcellular location">
    <subcellularLocation>
        <location evidence="3">Nucleus</location>
    </subcellularLocation>
</comment>
<dbReference type="SMART" id="SM00358">
    <property type="entry name" value="DSRM"/>
    <property type="match status" value="2"/>
</dbReference>
<keyword evidence="4" id="KW-0540">Nuclease</keyword>
<keyword evidence="15" id="KW-0464">Manganese</keyword>
<keyword evidence="6" id="KW-0677">Repeat</keyword>
<evidence type="ECO:0000256" key="16">
    <source>
        <dbReference type="ARBA" id="ARBA00023242"/>
    </source>
</evidence>
<dbReference type="InterPro" id="IPR036085">
    <property type="entry name" value="PAZ_dom_sf"/>
</dbReference>
<dbReference type="InterPro" id="IPR014720">
    <property type="entry name" value="dsRBD_dom"/>
</dbReference>
<evidence type="ECO:0000256" key="10">
    <source>
        <dbReference type="ARBA" id="ARBA00022806"/>
    </source>
</evidence>
<feature type="domain" description="DRBM" evidence="20">
    <location>
        <begin position="1633"/>
        <end position="1709"/>
    </location>
</feature>
<comment type="similarity">
    <text evidence="17 18">Belongs to the helicase family. Dicer subfamily.</text>
</comment>
<dbReference type="InterPro" id="IPR027417">
    <property type="entry name" value="P-loop_NTPase"/>
</dbReference>
<evidence type="ECO:0000313" key="26">
    <source>
        <dbReference type="EMBL" id="RZC80693.1"/>
    </source>
</evidence>
<dbReference type="InterPro" id="IPR000999">
    <property type="entry name" value="RNase_III_dom"/>
</dbReference>
<dbReference type="GO" id="GO:0004525">
    <property type="term" value="F:ribonuclease III activity"/>
    <property type="evidence" value="ECO:0007669"/>
    <property type="project" value="InterPro"/>
</dbReference>
<keyword evidence="27" id="KW-1185">Reference proteome</keyword>
<dbReference type="GO" id="GO:0003723">
    <property type="term" value="F:RNA binding"/>
    <property type="evidence" value="ECO:0007669"/>
    <property type="project" value="UniProtKB-UniRule"/>
</dbReference>
<dbReference type="SMART" id="SM00490">
    <property type="entry name" value="HELICc"/>
    <property type="match status" value="1"/>
</dbReference>
<organism evidence="26 27">
    <name type="scientific">Papaver somniferum</name>
    <name type="common">Opium poppy</name>
    <dbReference type="NCBI Taxonomy" id="3469"/>
    <lineage>
        <taxon>Eukaryota</taxon>
        <taxon>Viridiplantae</taxon>
        <taxon>Streptophyta</taxon>
        <taxon>Embryophyta</taxon>
        <taxon>Tracheophyta</taxon>
        <taxon>Spermatophyta</taxon>
        <taxon>Magnoliopsida</taxon>
        <taxon>Ranunculales</taxon>
        <taxon>Papaveraceae</taxon>
        <taxon>Papaveroideae</taxon>
        <taxon>Papaver</taxon>
    </lineage>
</organism>
<evidence type="ECO:0000256" key="13">
    <source>
        <dbReference type="ARBA" id="ARBA00022884"/>
    </source>
</evidence>
<dbReference type="PROSITE" id="PS50821">
    <property type="entry name" value="PAZ"/>
    <property type="match status" value="1"/>
</dbReference>
<evidence type="ECO:0000256" key="11">
    <source>
        <dbReference type="ARBA" id="ARBA00022840"/>
    </source>
</evidence>
<dbReference type="Gene3D" id="1.10.1520.10">
    <property type="entry name" value="Ribonuclease III domain"/>
    <property type="match status" value="2"/>
</dbReference>
<keyword evidence="9" id="KW-0378">Hydrolase</keyword>
<dbReference type="PANTHER" id="PTHR14950">
    <property type="entry name" value="DICER-RELATED"/>
    <property type="match status" value="1"/>
</dbReference>
<dbReference type="InterPro" id="IPR003100">
    <property type="entry name" value="PAZ_dom"/>
</dbReference>
<feature type="region of interest" description="Disordered" evidence="19">
    <location>
        <begin position="1"/>
        <end position="26"/>
    </location>
</feature>
<comment type="cofactor">
    <cofactor evidence="2">
        <name>Mg(2+)</name>
        <dbReference type="ChEBI" id="CHEBI:18420"/>
    </cofactor>
</comment>
<dbReference type="InterPro" id="IPR011545">
    <property type="entry name" value="DEAD/DEAH_box_helicase_dom"/>
</dbReference>
<dbReference type="PROSITE" id="PS51327">
    <property type="entry name" value="DICER_DSRBF"/>
    <property type="match status" value="1"/>
</dbReference>
<dbReference type="Gene3D" id="3.40.50.300">
    <property type="entry name" value="P-loop containing nucleotide triphosphate hydrolases"/>
    <property type="match status" value="2"/>
</dbReference>
<dbReference type="Proteomes" id="UP000316621">
    <property type="component" value="Chromosome 10"/>
</dbReference>
<evidence type="ECO:0000256" key="5">
    <source>
        <dbReference type="ARBA" id="ARBA00022723"/>
    </source>
</evidence>